<name>A0A5A7MBF3_COMTE</name>
<proteinExistence type="predicted"/>
<evidence type="ECO:0000313" key="2">
    <source>
        <dbReference type="Proteomes" id="UP000323105"/>
    </source>
</evidence>
<comment type="caution">
    <text evidence="1">The sequence shown here is derived from an EMBL/GenBank/DDBJ whole genome shotgun (WGS) entry which is preliminary data.</text>
</comment>
<gene>
    <name evidence="1" type="ORF">CTTA_1296</name>
</gene>
<organism evidence="1 2">
    <name type="scientific">Comamonas testosteroni</name>
    <name type="common">Pseudomonas testosteroni</name>
    <dbReference type="NCBI Taxonomy" id="285"/>
    <lineage>
        <taxon>Bacteria</taxon>
        <taxon>Pseudomonadati</taxon>
        <taxon>Pseudomonadota</taxon>
        <taxon>Betaproteobacteria</taxon>
        <taxon>Burkholderiales</taxon>
        <taxon>Comamonadaceae</taxon>
        <taxon>Comamonas</taxon>
    </lineage>
</organism>
<reference evidence="1 2" key="1">
    <citation type="journal article" date="2019" name="Microbiol. Resour. Announc.">
        <title>Draft Genome Sequence of Comamonas testosteroni TA441, a Bacterium That Has a Cryptic Phenol Degradation Gene Cluster.</title>
        <authorList>
            <person name="Arai H."/>
            <person name="Ishii M."/>
        </authorList>
    </citation>
    <scope>NUCLEOTIDE SEQUENCE [LARGE SCALE GENOMIC DNA]</scope>
    <source>
        <strain evidence="1 2">TA441</strain>
    </source>
</reference>
<accession>A0A5A7MBF3</accession>
<dbReference type="Proteomes" id="UP000323105">
    <property type="component" value="Unassembled WGS sequence"/>
</dbReference>
<sequence>MLNFESPVVIELLQAQGWTPQREVAIPAPVQSALDRQPSLTSHPAVAALQNLAGLHIGQVGKGRECASSDIEFDWLEAYFTGEDADDALLSWEQRLNTRLIALAEVHHAHGQLLMAGDGRCFSWSFVGMCFEGQNIQQALEHLLLGIRSRPMLEPGQSSTQLYGTLYKAGDPEIYRY</sequence>
<evidence type="ECO:0000313" key="1">
    <source>
        <dbReference type="EMBL" id="GEQ74291.1"/>
    </source>
</evidence>
<dbReference type="EMBL" id="BKBW01000002">
    <property type="protein sequence ID" value="GEQ74291.1"/>
    <property type="molecule type" value="Genomic_DNA"/>
</dbReference>
<dbReference type="AlphaFoldDB" id="A0A5A7MBF3"/>
<dbReference type="RefSeq" id="WP_149354955.1">
    <property type="nucleotide sequence ID" value="NZ_BKBW01000002.1"/>
</dbReference>
<evidence type="ECO:0008006" key="3">
    <source>
        <dbReference type="Google" id="ProtNLM"/>
    </source>
</evidence>
<dbReference type="Pfam" id="PF14433">
    <property type="entry name" value="SUKH-3"/>
    <property type="match status" value="1"/>
</dbReference>
<dbReference type="InterPro" id="IPR025850">
    <property type="entry name" value="SUKH-3"/>
</dbReference>
<protein>
    <recommendedName>
        <fullName evidence="3">SUKH-3 domain containing protein</fullName>
    </recommendedName>
</protein>